<name>A0A9Q1JAT6_SYNKA</name>
<protein>
    <submittedName>
        <fullName evidence="1">Uncharacterized protein</fullName>
    </submittedName>
</protein>
<gene>
    <name evidence="1" type="ORF">SKAU_G00065730</name>
</gene>
<proteinExistence type="predicted"/>
<accession>A0A9Q1JAT6</accession>
<dbReference type="AlphaFoldDB" id="A0A9Q1JAT6"/>
<evidence type="ECO:0000313" key="1">
    <source>
        <dbReference type="EMBL" id="KAJ8375993.1"/>
    </source>
</evidence>
<dbReference type="EMBL" id="JAINUF010000002">
    <property type="protein sequence ID" value="KAJ8375993.1"/>
    <property type="molecule type" value="Genomic_DNA"/>
</dbReference>
<reference evidence="1" key="1">
    <citation type="journal article" date="2023" name="Science">
        <title>Genome structures resolve the early diversification of teleost fishes.</title>
        <authorList>
            <person name="Parey E."/>
            <person name="Louis A."/>
            <person name="Montfort J."/>
            <person name="Bouchez O."/>
            <person name="Roques C."/>
            <person name="Iampietro C."/>
            <person name="Lluch J."/>
            <person name="Castinel A."/>
            <person name="Donnadieu C."/>
            <person name="Desvignes T."/>
            <person name="Floi Bucao C."/>
            <person name="Jouanno E."/>
            <person name="Wen M."/>
            <person name="Mejri S."/>
            <person name="Dirks R."/>
            <person name="Jansen H."/>
            <person name="Henkel C."/>
            <person name="Chen W.J."/>
            <person name="Zahm M."/>
            <person name="Cabau C."/>
            <person name="Klopp C."/>
            <person name="Thompson A.W."/>
            <person name="Robinson-Rechavi M."/>
            <person name="Braasch I."/>
            <person name="Lecointre G."/>
            <person name="Bobe J."/>
            <person name="Postlethwait J.H."/>
            <person name="Berthelot C."/>
            <person name="Roest Crollius H."/>
            <person name="Guiguen Y."/>
        </authorList>
    </citation>
    <scope>NUCLEOTIDE SEQUENCE</scope>
    <source>
        <strain evidence="1">WJC10195</strain>
    </source>
</reference>
<keyword evidence="2" id="KW-1185">Reference proteome</keyword>
<comment type="caution">
    <text evidence="1">The sequence shown here is derived from an EMBL/GenBank/DDBJ whole genome shotgun (WGS) entry which is preliminary data.</text>
</comment>
<dbReference type="Proteomes" id="UP001152622">
    <property type="component" value="Chromosome 2"/>
</dbReference>
<evidence type="ECO:0000313" key="2">
    <source>
        <dbReference type="Proteomes" id="UP001152622"/>
    </source>
</evidence>
<sequence>MPLGPIYPISSRDPLLLILLTVHRTLYSPGFLSVGPLRTSPPRGPSNRDRMLYCYGSERRGRGASPSLSSRQNP</sequence>
<organism evidence="1 2">
    <name type="scientific">Synaphobranchus kaupii</name>
    <name type="common">Kaup's arrowtooth eel</name>
    <dbReference type="NCBI Taxonomy" id="118154"/>
    <lineage>
        <taxon>Eukaryota</taxon>
        <taxon>Metazoa</taxon>
        <taxon>Chordata</taxon>
        <taxon>Craniata</taxon>
        <taxon>Vertebrata</taxon>
        <taxon>Euteleostomi</taxon>
        <taxon>Actinopterygii</taxon>
        <taxon>Neopterygii</taxon>
        <taxon>Teleostei</taxon>
        <taxon>Anguilliformes</taxon>
        <taxon>Synaphobranchidae</taxon>
        <taxon>Synaphobranchus</taxon>
    </lineage>
</organism>